<dbReference type="EMBL" id="GBXM01076429">
    <property type="protein sequence ID" value="JAH32148.1"/>
    <property type="molecule type" value="Transcribed_RNA"/>
</dbReference>
<name>A0A0E9RV52_ANGAN</name>
<evidence type="ECO:0000313" key="1">
    <source>
        <dbReference type="EMBL" id="JAH32148.1"/>
    </source>
</evidence>
<reference evidence="1" key="2">
    <citation type="journal article" date="2015" name="Fish Shellfish Immunol.">
        <title>Early steps in the European eel (Anguilla anguilla)-Vibrio vulnificus interaction in the gills: Role of the RtxA13 toxin.</title>
        <authorList>
            <person name="Callol A."/>
            <person name="Pajuelo D."/>
            <person name="Ebbesson L."/>
            <person name="Teles M."/>
            <person name="MacKenzie S."/>
            <person name="Amaro C."/>
        </authorList>
    </citation>
    <scope>NUCLEOTIDE SEQUENCE</scope>
</reference>
<sequence length="47" mass="5462">MFKKMYLQDYKAISLSAISDVLLKINSRLDPTEWIEFPSVDGAMPIW</sequence>
<dbReference type="AlphaFoldDB" id="A0A0E9RV52"/>
<accession>A0A0E9RV52</accession>
<organism evidence="1">
    <name type="scientific">Anguilla anguilla</name>
    <name type="common">European freshwater eel</name>
    <name type="synonym">Muraena anguilla</name>
    <dbReference type="NCBI Taxonomy" id="7936"/>
    <lineage>
        <taxon>Eukaryota</taxon>
        <taxon>Metazoa</taxon>
        <taxon>Chordata</taxon>
        <taxon>Craniata</taxon>
        <taxon>Vertebrata</taxon>
        <taxon>Euteleostomi</taxon>
        <taxon>Actinopterygii</taxon>
        <taxon>Neopterygii</taxon>
        <taxon>Teleostei</taxon>
        <taxon>Anguilliformes</taxon>
        <taxon>Anguillidae</taxon>
        <taxon>Anguilla</taxon>
    </lineage>
</organism>
<reference evidence="1" key="1">
    <citation type="submission" date="2014-11" db="EMBL/GenBank/DDBJ databases">
        <authorList>
            <person name="Amaro Gonzalez C."/>
        </authorList>
    </citation>
    <scope>NUCLEOTIDE SEQUENCE</scope>
</reference>
<protein>
    <submittedName>
        <fullName evidence="1">Uncharacterized protein</fullName>
    </submittedName>
</protein>
<proteinExistence type="predicted"/>